<evidence type="ECO:0000313" key="1">
    <source>
        <dbReference type="EMBL" id="MBB5366142.1"/>
    </source>
</evidence>
<keyword evidence="2" id="KW-1185">Reference proteome</keyword>
<organism evidence="1 2">
    <name type="scientific">Deinococcus humi</name>
    <dbReference type="NCBI Taxonomy" id="662880"/>
    <lineage>
        <taxon>Bacteria</taxon>
        <taxon>Thermotogati</taxon>
        <taxon>Deinococcota</taxon>
        <taxon>Deinococci</taxon>
        <taxon>Deinococcales</taxon>
        <taxon>Deinococcaceae</taxon>
        <taxon>Deinococcus</taxon>
    </lineage>
</organism>
<proteinExistence type="predicted"/>
<name>A0A7W8JZK6_9DEIO</name>
<gene>
    <name evidence="1" type="ORF">HNQ08_005271</name>
</gene>
<dbReference type="Proteomes" id="UP000552709">
    <property type="component" value="Unassembled WGS sequence"/>
</dbReference>
<accession>A0A7W8JZK6</accession>
<comment type="caution">
    <text evidence="1">The sequence shown here is derived from an EMBL/GenBank/DDBJ whole genome shotgun (WGS) entry which is preliminary data.</text>
</comment>
<dbReference type="AlphaFoldDB" id="A0A7W8JZK6"/>
<protein>
    <submittedName>
        <fullName evidence="1">Uncharacterized protein</fullName>
    </submittedName>
</protein>
<dbReference type="RefSeq" id="WP_184138012.1">
    <property type="nucleotide sequence ID" value="NZ_JACHFL010000028.1"/>
</dbReference>
<sequence length="84" mass="9582">MACNDRPVSVADIPGTYVHTAAEYHVLFTFDDPSRATFQEDGVVKSGFWSFEDGLIDVALNCTPPRRCNTHYSRLEPFWRDNNI</sequence>
<evidence type="ECO:0000313" key="2">
    <source>
        <dbReference type="Proteomes" id="UP000552709"/>
    </source>
</evidence>
<reference evidence="1 2" key="1">
    <citation type="submission" date="2020-08" db="EMBL/GenBank/DDBJ databases">
        <title>Genomic Encyclopedia of Type Strains, Phase IV (KMG-IV): sequencing the most valuable type-strain genomes for metagenomic binning, comparative biology and taxonomic classification.</title>
        <authorList>
            <person name="Goeker M."/>
        </authorList>
    </citation>
    <scope>NUCLEOTIDE SEQUENCE [LARGE SCALE GENOMIC DNA]</scope>
    <source>
        <strain evidence="1 2">DSM 27939</strain>
    </source>
</reference>
<dbReference type="EMBL" id="JACHFL010000028">
    <property type="protein sequence ID" value="MBB5366142.1"/>
    <property type="molecule type" value="Genomic_DNA"/>
</dbReference>